<dbReference type="RefSeq" id="WP_124844786.1">
    <property type="nucleotide sequence ID" value="NZ_JAUNKP010000044.1"/>
</dbReference>
<dbReference type="InterPro" id="IPR013078">
    <property type="entry name" value="His_Pase_superF_clade-1"/>
</dbReference>
<dbReference type="GO" id="GO:0016791">
    <property type="term" value="F:phosphatase activity"/>
    <property type="evidence" value="ECO:0007669"/>
    <property type="project" value="TreeGrafter"/>
</dbReference>
<dbReference type="EMBL" id="RQZG01000008">
    <property type="protein sequence ID" value="RRD05010.1"/>
    <property type="molecule type" value="Genomic_DNA"/>
</dbReference>
<gene>
    <name evidence="3" type="ORF">EII34_08825</name>
</gene>
<dbReference type="Gene3D" id="3.40.50.1240">
    <property type="entry name" value="Phosphoglycerate mutase-like"/>
    <property type="match status" value="1"/>
</dbReference>
<dbReference type="Pfam" id="PF00300">
    <property type="entry name" value="His_Phos_1"/>
    <property type="match status" value="1"/>
</dbReference>
<dbReference type="Proteomes" id="UP000280819">
    <property type="component" value="Unassembled WGS sequence"/>
</dbReference>
<protein>
    <submittedName>
        <fullName evidence="3">Histidine phosphatase family protein</fullName>
    </submittedName>
</protein>
<dbReference type="PANTHER" id="PTHR48100:SF1">
    <property type="entry name" value="HISTIDINE PHOSPHATASE FAMILY PROTEIN-RELATED"/>
    <property type="match status" value="1"/>
</dbReference>
<reference evidence="3 4" key="1">
    <citation type="submission" date="2018-11" db="EMBL/GenBank/DDBJ databases">
        <title>Genomes From Bacteria Associated with the Canine Oral Cavity: a Test Case for Automated Genome-Based Taxonomic Assignment.</title>
        <authorList>
            <person name="Coil D.A."/>
            <person name="Jospin G."/>
            <person name="Darling A.E."/>
            <person name="Wallis C."/>
            <person name="Davis I.J."/>
            <person name="Harris S."/>
            <person name="Eisen J.A."/>
            <person name="Holcombe L.J."/>
            <person name="O'Flynn C."/>
        </authorList>
    </citation>
    <scope>NUCLEOTIDE SEQUENCE [LARGE SCALE GENOMIC DNA]</scope>
    <source>
        <strain evidence="3 4">OH887_COT-365</strain>
    </source>
</reference>
<dbReference type="CDD" id="cd07067">
    <property type="entry name" value="HP_PGM_like"/>
    <property type="match status" value="1"/>
</dbReference>
<feature type="active site" description="Tele-phosphohistidine intermediate" evidence="1">
    <location>
        <position position="11"/>
    </location>
</feature>
<name>A0A3P1T6Q6_9ACTN</name>
<dbReference type="SUPFAM" id="SSF53254">
    <property type="entry name" value="Phosphoglycerate mutase-like"/>
    <property type="match status" value="1"/>
</dbReference>
<accession>A0A3P1T6Q6</accession>
<dbReference type="InterPro" id="IPR029033">
    <property type="entry name" value="His_PPase_superfam"/>
</dbReference>
<dbReference type="AlphaFoldDB" id="A0A3P1T6Q6"/>
<evidence type="ECO:0000313" key="4">
    <source>
        <dbReference type="Proteomes" id="UP000280819"/>
    </source>
</evidence>
<evidence type="ECO:0000256" key="2">
    <source>
        <dbReference type="PIRSR" id="PIRSR613078-2"/>
    </source>
</evidence>
<evidence type="ECO:0000256" key="1">
    <source>
        <dbReference type="PIRSR" id="PIRSR613078-1"/>
    </source>
</evidence>
<dbReference type="OrthoDB" id="4697614at2"/>
<feature type="active site" description="Proton donor/acceptor" evidence="1">
    <location>
        <position position="84"/>
    </location>
</feature>
<dbReference type="InterPro" id="IPR050275">
    <property type="entry name" value="PGM_Phosphatase"/>
</dbReference>
<dbReference type="SMART" id="SM00855">
    <property type="entry name" value="PGAM"/>
    <property type="match status" value="1"/>
</dbReference>
<organism evidence="3 4">
    <name type="scientific">Arachnia propionica</name>
    <dbReference type="NCBI Taxonomy" id="1750"/>
    <lineage>
        <taxon>Bacteria</taxon>
        <taxon>Bacillati</taxon>
        <taxon>Actinomycetota</taxon>
        <taxon>Actinomycetes</taxon>
        <taxon>Propionibacteriales</taxon>
        <taxon>Propionibacteriaceae</taxon>
        <taxon>Arachnia</taxon>
    </lineage>
</organism>
<proteinExistence type="predicted"/>
<sequence>MTHTRIVMLRHGRTEWNGAGRLQGQADIALDAVGLAQAGEAARYFRDWHFDACYSSDLRRAMVTAETVAGGHDLEVVAESRLREINVGSWSGKTTAEVSQELPDFIDLYTRGVDFRRSATGETLAEMTDRVVPMVLEAAARHPGGQVLLVTHGLLISTVVQALVGIPPAVVLAIPGNVCYSVLGIAEDRRWLITHNAPTAAGGTGLPPAM</sequence>
<feature type="binding site" evidence="2">
    <location>
        <position position="60"/>
    </location>
    <ligand>
        <name>substrate</name>
    </ligand>
</feature>
<comment type="caution">
    <text evidence="3">The sequence shown here is derived from an EMBL/GenBank/DDBJ whole genome shotgun (WGS) entry which is preliminary data.</text>
</comment>
<dbReference type="PANTHER" id="PTHR48100">
    <property type="entry name" value="BROAD-SPECIFICITY PHOSPHATASE YOR283W-RELATED"/>
    <property type="match status" value="1"/>
</dbReference>
<dbReference type="GO" id="GO:0005737">
    <property type="term" value="C:cytoplasm"/>
    <property type="evidence" value="ECO:0007669"/>
    <property type="project" value="TreeGrafter"/>
</dbReference>
<evidence type="ECO:0000313" key="3">
    <source>
        <dbReference type="EMBL" id="RRD05010.1"/>
    </source>
</evidence>
<feature type="binding site" evidence="2">
    <location>
        <begin position="10"/>
        <end position="17"/>
    </location>
    <ligand>
        <name>substrate</name>
    </ligand>
</feature>